<accession>A0ABT9DF95</accession>
<sequence>MLKSIKNSYLYFLMLLTFSLIFFLISSKNTNVFASSEIDPLEFFDSVQSSICTKNKLILSRTFCDVSTRLVSDCGSDRKKADISKRVVDTLIDDILCIEPWPSVQVDTLSIEQFDYPKMKDEVTLQTTNIIEQAISQLSSQTSTDRAYVITNIKKVVDSIVKDAITDLWPSKLTPSSK</sequence>
<evidence type="ECO:0008006" key="3">
    <source>
        <dbReference type="Google" id="ProtNLM"/>
    </source>
</evidence>
<dbReference type="RefSeq" id="WP_304515183.1">
    <property type="nucleotide sequence ID" value="NZ_JAOSID010000002.1"/>
</dbReference>
<dbReference type="Proteomes" id="UP001172036">
    <property type="component" value="Unassembled WGS sequence"/>
</dbReference>
<dbReference type="EMBL" id="JAOSID010000002">
    <property type="protein sequence ID" value="MDO8167979.1"/>
    <property type="molecule type" value="Genomic_DNA"/>
</dbReference>
<name>A0ABT9DF95_9MOLU</name>
<gene>
    <name evidence="1" type="ORF">OC680_00580</name>
</gene>
<organism evidence="1 2">
    <name type="scientific">Candidatus Phytoplasma melaleucae</name>
    <dbReference type="NCBI Taxonomy" id="2982630"/>
    <lineage>
        <taxon>Bacteria</taxon>
        <taxon>Bacillati</taxon>
        <taxon>Mycoplasmatota</taxon>
        <taxon>Mollicutes</taxon>
        <taxon>Acholeplasmatales</taxon>
        <taxon>Acholeplasmataceae</taxon>
        <taxon>Candidatus Phytoplasma</taxon>
    </lineage>
</organism>
<protein>
    <recommendedName>
        <fullName evidence="3">Effector</fullName>
    </recommendedName>
</protein>
<reference evidence="1 2" key="1">
    <citation type="journal article" date="2023" name="Int. J. Syst. Evol. Microbiol.">
        <title>The observation of taxonomic boundaries for the 16SrII and 16SrXXV phytoplasmas using genome-based delimitation.</title>
        <authorList>
            <person name="Rodrigues Jardim B."/>
            <person name="Tran-Nguyen L.T.T."/>
            <person name="Gambley C."/>
            <person name="Al-Sadi A.M."/>
            <person name="Al-Subhi A.M."/>
            <person name="Foissac X."/>
            <person name="Salar P."/>
            <person name="Cai H."/>
            <person name="Yang J.Y."/>
            <person name="Davis R."/>
            <person name="Jones L."/>
            <person name="Rodoni B."/>
            <person name="Constable F.E."/>
        </authorList>
    </citation>
    <scope>NUCLEOTIDE SEQUENCE [LARGE SCALE GENOMIC DNA]</scope>
    <source>
        <strain evidence="1">BAWM-155c</strain>
    </source>
</reference>
<evidence type="ECO:0000313" key="2">
    <source>
        <dbReference type="Proteomes" id="UP001172036"/>
    </source>
</evidence>
<comment type="caution">
    <text evidence="1">The sequence shown here is derived from an EMBL/GenBank/DDBJ whole genome shotgun (WGS) entry which is preliminary data.</text>
</comment>
<proteinExistence type="predicted"/>
<evidence type="ECO:0000313" key="1">
    <source>
        <dbReference type="EMBL" id="MDO8167979.1"/>
    </source>
</evidence>
<keyword evidence="2" id="KW-1185">Reference proteome</keyword>